<dbReference type="InterPro" id="IPR036185">
    <property type="entry name" value="DNA_heli_DnaB-like_N_sf"/>
</dbReference>
<evidence type="ECO:0000313" key="4">
    <source>
        <dbReference type="EMBL" id="MBS2126630.1"/>
    </source>
</evidence>
<evidence type="ECO:0000256" key="1">
    <source>
        <dbReference type="ARBA" id="ARBA00022705"/>
    </source>
</evidence>
<dbReference type="Proteomes" id="UP000811481">
    <property type="component" value="Unassembled WGS sequence"/>
</dbReference>
<accession>A0ABS5K5V5</accession>
<evidence type="ECO:0000259" key="3">
    <source>
        <dbReference type="Pfam" id="PF00772"/>
    </source>
</evidence>
<organism evidence="4 5">
    <name type="scientific">'Fragaria x ananassa' phyllody phytoplasma</name>
    <dbReference type="NCBI Taxonomy" id="2358428"/>
    <lineage>
        <taxon>Bacteria</taxon>
        <taxon>Bacillati</taxon>
        <taxon>Mycoplasmatota</taxon>
        <taxon>Mollicutes</taxon>
        <taxon>Acholeplasmatales</taxon>
        <taxon>Acholeplasmataceae</taxon>
        <taxon>Candidatus Phytoplasma</taxon>
        <taxon>16SrXIII (Mexican periwinkle virescence group)</taxon>
    </lineage>
</organism>
<evidence type="ECO:0000313" key="5">
    <source>
        <dbReference type="Proteomes" id="UP000811481"/>
    </source>
</evidence>
<evidence type="ECO:0000256" key="2">
    <source>
        <dbReference type="ARBA" id="ARBA00023125"/>
    </source>
</evidence>
<keyword evidence="5" id="KW-1185">Reference proteome</keyword>
<proteinExistence type="predicted"/>
<keyword evidence="1" id="KW-0235">DNA replication</keyword>
<dbReference type="SUPFAM" id="SSF48024">
    <property type="entry name" value="N-terminal domain of DnaB helicase"/>
    <property type="match status" value="1"/>
</dbReference>
<dbReference type="EMBL" id="JAGVRH010000023">
    <property type="protein sequence ID" value="MBS2126630.1"/>
    <property type="molecule type" value="Genomic_DNA"/>
</dbReference>
<protein>
    <recommendedName>
        <fullName evidence="3">DNA helicase DnaB-like N-terminal domain-containing protein</fullName>
    </recommendedName>
</protein>
<gene>
    <name evidence="4" type="ORF">J8J04_02970</name>
</gene>
<reference evidence="4" key="1">
    <citation type="submission" date="2021-04" db="EMBL/GenBank/DDBJ databases">
        <title>Draft genome sequence of StrPh-CL8, a phytoplasma strain causing strawberry phyllody in Chile.</title>
        <authorList>
            <person name="Cui W."/>
            <person name="Zamorano A."/>
            <person name="Fiore N."/>
        </authorList>
    </citation>
    <scope>NUCLEOTIDE SEQUENCE [LARGE SCALE GENOMIC DNA]</scope>
    <source>
        <strain evidence="4">StrPh-Cl</strain>
    </source>
</reference>
<keyword evidence="2" id="KW-0238">DNA-binding</keyword>
<feature type="domain" description="DNA helicase DnaB-like N-terminal" evidence="3">
    <location>
        <begin position="7"/>
        <end position="53"/>
    </location>
</feature>
<dbReference type="Pfam" id="PF00772">
    <property type="entry name" value="DnaB"/>
    <property type="match status" value="1"/>
</dbReference>
<dbReference type="InterPro" id="IPR007693">
    <property type="entry name" value="DNA_helicase_DnaB-like_N"/>
</dbReference>
<dbReference type="InterPro" id="IPR016136">
    <property type="entry name" value="DNA_helicase_N/primase_C"/>
</dbReference>
<sequence length="58" mass="6844">MIRSRAIIIRNIFLNPEKINAVISLIKTNNFNNLSHCYIFEAIKQLKKQNHDIVHLKN</sequence>
<comment type="caution">
    <text evidence="4">The sequence shown here is derived from an EMBL/GenBank/DDBJ whole genome shotgun (WGS) entry which is preliminary data.</text>
</comment>
<dbReference type="Gene3D" id="1.10.860.10">
    <property type="entry name" value="DNAb Helicase, Chain A"/>
    <property type="match status" value="1"/>
</dbReference>
<name>A0ABS5K5V5_9MOLU</name>